<dbReference type="InterPro" id="IPR013149">
    <property type="entry name" value="ADH-like_C"/>
</dbReference>
<dbReference type="EMBL" id="JAAAIN010000382">
    <property type="protein sequence ID" value="KAG0315311.1"/>
    <property type="molecule type" value="Genomic_DNA"/>
</dbReference>
<evidence type="ECO:0000259" key="7">
    <source>
        <dbReference type="Pfam" id="PF08240"/>
    </source>
</evidence>
<feature type="region of interest" description="Disordered" evidence="5">
    <location>
        <begin position="1"/>
        <end position="31"/>
    </location>
</feature>
<organism evidence="8 9">
    <name type="scientific">Linnemannia gamsii</name>
    <dbReference type="NCBI Taxonomy" id="64522"/>
    <lineage>
        <taxon>Eukaryota</taxon>
        <taxon>Fungi</taxon>
        <taxon>Fungi incertae sedis</taxon>
        <taxon>Mucoromycota</taxon>
        <taxon>Mortierellomycotina</taxon>
        <taxon>Mortierellomycetes</taxon>
        <taxon>Mortierellales</taxon>
        <taxon>Mortierellaceae</taxon>
        <taxon>Linnemannia</taxon>
    </lineage>
</organism>
<sequence>MTRNEDMASPAAPQSHKTEERQKHGQNQHDNCIVDEKSTFTGYASSGGSTVHRVTFSPRILGPKDVEIDIWYSGICDSDLHILEEDWGKLSGEVVAGHQIAGTIAAAGPEALYKVGERVGASLVIDACLECDECKAGQEQFCPKKTLMYNHTSKDCCPTPSYGGFANRIRLCSEFVYKLPDEIHLSHAAPLLCAGLTTFTALRKYGAGADKTVGVMGVGALGHLAIQYAKAMGSKEIIAINDSQVNTEDVTKLGVTRCIDFSNNDHLHAEHHKIDLLLVNSFEESTKWEDVLSLVSNHGTIVILTLTKEPIRIPTMPFVHRDIKIVSSFQGGRKDVKEMLAFTAKHEIHPWIVKVAFDKINDAIELKKQRTARYCIVLEADESKEKGSNIECYKAIAEQYLKD</sequence>
<keyword evidence="9" id="KW-1185">Reference proteome</keyword>
<dbReference type="GO" id="GO:0046872">
    <property type="term" value="F:metal ion binding"/>
    <property type="evidence" value="ECO:0007669"/>
    <property type="project" value="UniProtKB-KW"/>
</dbReference>
<dbReference type="Pfam" id="PF08240">
    <property type="entry name" value="ADH_N"/>
    <property type="match status" value="1"/>
</dbReference>
<dbReference type="InterPro" id="IPR047109">
    <property type="entry name" value="CAD-like"/>
</dbReference>
<reference evidence="8" key="1">
    <citation type="journal article" date="2020" name="Fungal Divers.">
        <title>Resolving the Mortierellaceae phylogeny through synthesis of multi-gene phylogenetics and phylogenomics.</title>
        <authorList>
            <person name="Vandepol N."/>
            <person name="Liber J."/>
            <person name="Desiro A."/>
            <person name="Na H."/>
            <person name="Kennedy M."/>
            <person name="Barry K."/>
            <person name="Grigoriev I.V."/>
            <person name="Miller A.N."/>
            <person name="O'Donnell K."/>
            <person name="Stajich J.E."/>
            <person name="Bonito G."/>
        </authorList>
    </citation>
    <scope>NUCLEOTIDE SEQUENCE</scope>
    <source>
        <strain evidence="8">NVP60</strain>
    </source>
</reference>
<proteinExistence type="predicted"/>
<name>A0A9P6R978_9FUNG</name>
<dbReference type="FunFam" id="3.40.50.720:FF:000022">
    <property type="entry name" value="Cinnamyl alcohol dehydrogenase"/>
    <property type="match status" value="1"/>
</dbReference>
<dbReference type="InterPro" id="IPR011032">
    <property type="entry name" value="GroES-like_sf"/>
</dbReference>
<feature type="domain" description="Alcohol dehydrogenase-like N-terminal" evidence="7">
    <location>
        <begin position="62"/>
        <end position="181"/>
    </location>
</feature>
<dbReference type="GO" id="GO:0016616">
    <property type="term" value="F:oxidoreductase activity, acting on the CH-OH group of donors, NAD or NADP as acceptor"/>
    <property type="evidence" value="ECO:0007669"/>
    <property type="project" value="InterPro"/>
</dbReference>
<evidence type="ECO:0000256" key="1">
    <source>
        <dbReference type="ARBA" id="ARBA00001947"/>
    </source>
</evidence>
<dbReference type="PANTHER" id="PTHR42683">
    <property type="entry name" value="ALDEHYDE REDUCTASE"/>
    <property type="match status" value="1"/>
</dbReference>
<evidence type="ECO:0000313" key="9">
    <source>
        <dbReference type="Proteomes" id="UP000823405"/>
    </source>
</evidence>
<evidence type="ECO:0000259" key="6">
    <source>
        <dbReference type="Pfam" id="PF00107"/>
    </source>
</evidence>
<protein>
    <recommendedName>
        <fullName evidence="10">Alcohol dehydrogenase</fullName>
    </recommendedName>
</protein>
<dbReference type="Gene3D" id="3.90.180.10">
    <property type="entry name" value="Medium-chain alcohol dehydrogenases, catalytic domain"/>
    <property type="match status" value="1"/>
</dbReference>
<accession>A0A9P6R978</accession>
<feature type="domain" description="Alcohol dehydrogenase-like C-terminal" evidence="6">
    <location>
        <begin position="220"/>
        <end position="344"/>
    </location>
</feature>
<evidence type="ECO:0000256" key="3">
    <source>
        <dbReference type="ARBA" id="ARBA00022833"/>
    </source>
</evidence>
<dbReference type="Proteomes" id="UP000823405">
    <property type="component" value="Unassembled WGS sequence"/>
</dbReference>
<evidence type="ECO:0000256" key="4">
    <source>
        <dbReference type="ARBA" id="ARBA00023002"/>
    </source>
</evidence>
<comment type="caution">
    <text evidence="8">The sequence shown here is derived from an EMBL/GenBank/DDBJ whole genome shotgun (WGS) entry which is preliminary data.</text>
</comment>
<evidence type="ECO:0008006" key="10">
    <source>
        <dbReference type="Google" id="ProtNLM"/>
    </source>
</evidence>
<dbReference type="CDD" id="cd05283">
    <property type="entry name" value="CAD1"/>
    <property type="match status" value="1"/>
</dbReference>
<evidence type="ECO:0000313" key="8">
    <source>
        <dbReference type="EMBL" id="KAG0315311.1"/>
    </source>
</evidence>
<dbReference type="InterPro" id="IPR013154">
    <property type="entry name" value="ADH-like_N"/>
</dbReference>
<evidence type="ECO:0000256" key="2">
    <source>
        <dbReference type="ARBA" id="ARBA00022723"/>
    </source>
</evidence>
<dbReference type="InterPro" id="IPR036291">
    <property type="entry name" value="NAD(P)-bd_dom_sf"/>
</dbReference>
<dbReference type="AlphaFoldDB" id="A0A9P6R978"/>
<keyword evidence="4" id="KW-0560">Oxidoreductase</keyword>
<dbReference type="SUPFAM" id="SSF51735">
    <property type="entry name" value="NAD(P)-binding Rossmann-fold domains"/>
    <property type="match status" value="1"/>
</dbReference>
<dbReference type="SUPFAM" id="SSF50129">
    <property type="entry name" value="GroES-like"/>
    <property type="match status" value="1"/>
</dbReference>
<keyword evidence="3" id="KW-0862">Zinc</keyword>
<dbReference type="OrthoDB" id="1879366at2759"/>
<comment type="cofactor">
    <cofactor evidence="1">
        <name>Zn(2+)</name>
        <dbReference type="ChEBI" id="CHEBI:29105"/>
    </cofactor>
</comment>
<dbReference type="Gene3D" id="3.40.50.720">
    <property type="entry name" value="NAD(P)-binding Rossmann-like Domain"/>
    <property type="match status" value="1"/>
</dbReference>
<gene>
    <name evidence="8" type="ORF">BGZ97_008382</name>
</gene>
<evidence type="ECO:0000256" key="5">
    <source>
        <dbReference type="SAM" id="MobiDB-lite"/>
    </source>
</evidence>
<dbReference type="Pfam" id="PF00107">
    <property type="entry name" value="ADH_zinc_N"/>
    <property type="match status" value="1"/>
</dbReference>
<keyword evidence="2" id="KW-0479">Metal-binding</keyword>